<comment type="function">
    <text evidence="5">Catalyzes the decarboxylation of oxaloacetate coupled to Na(+) translocation.</text>
</comment>
<organism evidence="6 7">
    <name type="scientific">Thiorhodovibrio frisius</name>
    <dbReference type="NCBI Taxonomy" id="631362"/>
    <lineage>
        <taxon>Bacteria</taxon>
        <taxon>Pseudomonadati</taxon>
        <taxon>Pseudomonadota</taxon>
        <taxon>Gammaproteobacteria</taxon>
        <taxon>Chromatiales</taxon>
        <taxon>Chromatiaceae</taxon>
        <taxon>Thiorhodovibrio</taxon>
    </lineage>
</organism>
<protein>
    <recommendedName>
        <fullName evidence="5">Oxaloacetate decarboxylase gamma chain</fullName>
        <ecNumber evidence="5">7.2.4.2</ecNumber>
    </recommendedName>
</protein>
<keyword evidence="5" id="KW-0406">Ion transport</keyword>
<evidence type="ECO:0000256" key="3">
    <source>
        <dbReference type="ARBA" id="ARBA00022989"/>
    </source>
</evidence>
<name>H8Z850_9GAMM</name>
<dbReference type="EMBL" id="JH603170">
    <property type="protein sequence ID" value="EIC19985.1"/>
    <property type="molecule type" value="Genomic_DNA"/>
</dbReference>
<dbReference type="GO" id="GO:0015451">
    <property type="term" value="F:decarboxylation-driven active transmembrane transporter activity"/>
    <property type="evidence" value="ECO:0007669"/>
    <property type="project" value="UniProtKB-EC"/>
</dbReference>
<evidence type="ECO:0000256" key="4">
    <source>
        <dbReference type="ARBA" id="ARBA00023136"/>
    </source>
</evidence>
<evidence type="ECO:0000313" key="6">
    <source>
        <dbReference type="EMBL" id="EIC19985.1"/>
    </source>
</evidence>
<dbReference type="GO" id="GO:0036376">
    <property type="term" value="P:sodium ion export across plasma membrane"/>
    <property type="evidence" value="ECO:0007669"/>
    <property type="project" value="InterPro"/>
</dbReference>
<feature type="transmembrane region" description="Helical" evidence="5">
    <location>
        <begin position="17"/>
        <end position="36"/>
    </location>
</feature>
<evidence type="ECO:0000256" key="2">
    <source>
        <dbReference type="ARBA" id="ARBA00022692"/>
    </source>
</evidence>
<dbReference type="InterPro" id="IPR005899">
    <property type="entry name" value="Na_pump_deCOase"/>
</dbReference>
<keyword evidence="1" id="KW-1003">Cell membrane</keyword>
<dbReference type="RefSeq" id="WP_009150388.1">
    <property type="nucleotide sequence ID" value="NZ_CP121471.1"/>
</dbReference>
<keyword evidence="5" id="KW-0739">Sodium transport</keyword>
<accession>H8Z850</accession>
<dbReference type="NCBIfam" id="TIGR01195">
    <property type="entry name" value="oadG_fam"/>
    <property type="match status" value="1"/>
</dbReference>
<comment type="cofactor">
    <cofactor evidence="5">
        <name>Na(+)</name>
        <dbReference type="ChEBI" id="CHEBI:29101"/>
    </cofactor>
</comment>
<dbReference type="GO" id="GO:0015081">
    <property type="term" value="F:sodium ion transmembrane transporter activity"/>
    <property type="evidence" value="ECO:0007669"/>
    <property type="project" value="InterPro"/>
</dbReference>
<dbReference type="HOGENOM" id="CLU_168750_3_0_6"/>
<gene>
    <name evidence="6" type="ORF">Thi970DRAFT_03597</name>
</gene>
<dbReference type="AlphaFoldDB" id="H8Z850"/>
<keyword evidence="7" id="KW-1185">Reference proteome</keyword>
<dbReference type="GO" id="GO:0005886">
    <property type="term" value="C:plasma membrane"/>
    <property type="evidence" value="ECO:0007669"/>
    <property type="project" value="UniProtKB-SubCell"/>
</dbReference>
<evidence type="ECO:0000313" key="7">
    <source>
        <dbReference type="Proteomes" id="UP000002964"/>
    </source>
</evidence>
<sequence>MESAVIDTQMMGEGLRLMLIGMSIVFGFLMLLVVLLRGMSWLATRLAPADLHDGAAGSVAVAAGTGVGAPAAETELIAVLAAAVARYRARQPS</sequence>
<evidence type="ECO:0000256" key="5">
    <source>
        <dbReference type="RuleBase" id="RU004278"/>
    </source>
</evidence>
<comment type="catalytic activity">
    <reaction evidence="5">
        <text>oxaloacetate + 2 Na(+)(in) + H(+) = pyruvate + 2 Na(+)(out) + CO2</text>
        <dbReference type="Rhea" id="RHEA:57724"/>
        <dbReference type="ChEBI" id="CHEBI:15361"/>
        <dbReference type="ChEBI" id="CHEBI:15378"/>
        <dbReference type="ChEBI" id="CHEBI:16452"/>
        <dbReference type="ChEBI" id="CHEBI:16526"/>
        <dbReference type="ChEBI" id="CHEBI:29101"/>
        <dbReference type="EC" id="7.2.4.2"/>
    </reaction>
</comment>
<comment type="similarity">
    <text evidence="5">Belongs to the OadG family.</text>
</comment>
<keyword evidence="3 5" id="KW-1133">Transmembrane helix</keyword>
<reference evidence="6 7" key="2">
    <citation type="submission" date="2011-11" db="EMBL/GenBank/DDBJ databases">
        <authorList>
            <consortium name="US DOE Joint Genome Institute"/>
            <person name="Lucas S."/>
            <person name="Han J."/>
            <person name="Lapidus A."/>
            <person name="Cheng J.-F."/>
            <person name="Goodwin L."/>
            <person name="Pitluck S."/>
            <person name="Peters L."/>
            <person name="Ovchinnikova G."/>
            <person name="Zhang X."/>
            <person name="Detter J.C."/>
            <person name="Han C."/>
            <person name="Tapia R."/>
            <person name="Land M."/>
            <person name="Hauser L."/>
            <person name="Kyrpides N."/>
            <person name="Ivanova N."/>
            <person name="Pagani I."/>
            <person name="Vogl K."/>
            <person name="Liu Z."/>
            <person name="Overmann J."/>
            <person name="Frigaard N.-U."/>
            <person name="Bryant D."/>
            <person name="Woyke T."/>
        </authorList>
    </citation>
    <scope>NUCLEOTIDE SEQUENCE [LARGE SCALE GENOMIC DNA]</scope>
    <source>
        <strain evidence="6 7">970</strain>
    </source>
</reference>
<keyword evidence="5" id="KW-0915">Sodium</keyword>
<proteinExistence type="inferred from homology"/>
<evidence type="ECO:0000256" key="1">
    <source>
        <dbReference type="ARBA" id="ARBA00022475"/>
    </source>
</evidence>
<keyword evidence="5" id="KW-0813">Transport</keyword>
<reference evidence="7" key="1">
    <citation type="submission" date="2011-06" db="EMBL/GenBank/DDBJ databases">
        <authorList>
            <consortium name="US DOE Joint Genome Institute (JGI-PGF)"/>
            <person name="Lucas S."/>
            <person name="Han J."/>
            <person name="Lapidus A."/>
            <person name="Cheng J.-F."/>
            <person name="Goodwin L."/>
            <person name="Pitluck S."/>
            <person name="Peters L."/>
            <person name="Land M.L."/>
            <person name="Hauser L."/>
            <person name="Vogl K."/>
            <person name="Liu Z."/>
            <person name="Overmann J."/>
            <person name="Frigaard N.-U."/>
            <person name="Bryant D.A."/>
            <person name="Woyke T.J."/>
        </authorList>
    </citation>
    <scope>NUCLEOTIDE SEQUENCE [LARGE SCALE GENOMIC DNA]</scope>
    <source>
        <strain evidence="7">970</strain>
    </source>
</reference>
<dbReference type="Pfam" id="PF04277">
    <property type="entry name" value="OAD_gamma"/>
    <property type="match status" value="1"/>
</dbReference>
<dbReference type="STRING" id="631362.Thi970DRAFT_03597"/>
<dbReference type="EC" id="7.2.4.2" evidence="5"/>
<keyword evidence="2 5" id="KW-0812">Transmembrane</keyword>
<comment type="subcellular location">
    <subcellularLocation>
        <location evidence="5">Cell membrane</location>
        <topology evidence="5">Single-pass membrane protein</topology>
    </subcellularLocation>
</comment>
<dbReference type="Proteomes" id="UP000002964">
    <property type="component" value="Unassembled WGS sequence"/>
</dbReference>
<keyword evidence="4 5" id="KW-0472">Membrane</keyword>